<evidence type="ECO:0000256" key="2">
    <source>
        <dbReference type="ARBA" id="ARBA00023002"/>
    </source>
</evidence>
<sequence>MESKNVVVLYPESEFTFDQLQKLSFAGKVSFVDSVSSGSLSGLAKYLRDADIVAFSPDLFGGNAKKRLSEILEKSPKVKSLALNSTQADYVDADYCLKRNIAISVVLNPSVVAVAEFAVLLLLGSSRRIFVNGWQSQKRMYKWELGSELTGKTLGIIGVDAVAERIIRIVKPFGVRIFICNEPPRRVEEAERKSLGEILCHSDLIILNLLNNEENKGFLSKERINCLKQGAVVVNLTEWAIVDEKAMVEALKSKRIDQYVFETDRIKPSPLDKIENAVAFKKLSGYTRESADRSRSAWVRNISDMAGHPTS</sequence>
<dbReference type="InterPro" id="IPR006140">
    <property type="entry name" value="D-isomer_DH_NAD-bd"/>
</dbReference>
<dbReference type="PANTHER" id="PTHR43761:SF1">
    <property type="entry name" value="D-ISOMER SPECIFIC 2-HYDROXYACID DEHYDROGENASE CATALYTIC DOMAIN-CONTAINING PROTEIN-RELATED"/>
    <property type="match status" value="1"/>
</dbReference>
<evidence type="ECO:0000259" key="6">
    <source>
        <dbReference type="Pfam" id="PF02826"/>
    </source>
</evidence>
<feature type="domain" description="D-isomer specific 2-hydroxyacid dehydrogenase catalytic" evidence="5">
    <location>
        <begin position="69"/>
        <end position="305"/>
    </location>
</feature>
<dbReference type="EMBL" id="MEZK01000021">
    <property type="protein sequence ID" value="OGD62487.1"/>
    <property type="molecule type" value="Genomic_DNA"/>
</dbReference>
<accession>A0A1F5E502</accession>
<protein>
    <recommendedName>
        <fullName evidence="9">D-isomer specific 2-hydroxyacid dehydrogenase NAD-binding domain-containing protein</fullName>
    </recommendedName>
</protein>
<dbReference type="STRING" id="1797457.A2160_00205"/>
<evidence type="ECO:0000259" key="5">
    <source>
        <dbReference type="Pfam" id="PF00389"/>
    </source>
</evidence>
<evidence type="ECO:0000313" key="7">
    <source>
        <dbReference type="EMBL" id="OGD62487.1"/>
    </source>
</evidence>
<reference evidence="7 8" key="1">
    <citation type="journal article" date="2016" name="Nat. Commun.">
        <title>Thousands of microbial genomes shed light on interconnected biogeochemical processes in an aquifer system.</title>
        <authorList>
            <person name="Anantharaman K."/>
            <person name="Brown C.T."/>
            <person name="Hug L.A."/>
            <person name="Sharon I."/>
            <person name="Castelle C.J."/>
            <person name="Probst A.J."/>
            <person name="Thomas B.C."/>
            <person name="Singh A."/>
            <person name="Wilkins M.J."/>
            <person name="Karaoz U."/>
            <person name="Brodie E.L."/>
            <person name="Williams K.H."/>
            <person name="Hubbard S.S."/>
            <person name="Banfield J.F."/>
        </authorList>
    </citation>
    <scope>NUCLEOTIDE SEQUENCE [LARGE SCALE GENOMIC DNA]</scope>
</reference>
<keyword evidence="2 4" id="KW-0560">Oxidoreductase</keyword>
<dbReference type="SUPFAM" id="SSF52283">
    <property type="entry name" value="Formate/glycerate dehydrogenase catalytic domain-like"/>
    <property type="match status" value="1"/>
</dbReference>
<dbReference type="InterPro" id="IPR036291">
    <property type="entry name" value="NAD(P)-bd_dom_sf"/>
</dbReference>
<evidence type="ECO:0000256" key="4">
    <source>
        <dbReference type="RuleBase" id="RU003719"/>
    </source>
</evidence>
<dbReference type="GO" id="GO:0016616">
    <property type="term" value="F:oxidoreductase activity, acting on the CH-OH group of donors, NAD or NADP as acceptor"/>
    <property type="evidence" value="ECO:0007669"/>
    <property type="project" value="InterPro"/>
</dbReference>
<dbReference type="Pfam" id="PF02826">
    <property type="entry name" value="2-Hacid_dh_C"/>
    <property type="match status" value="1"/>
</dbReference>
<keyword evidence="3" id="KW-0520">NAD</keyword>
<dbReference type="AlphaFoldDB" id="A0A1F5E502"/>
<dbReference type="GO" id="GO:0051287">
    <property type="term" value="F:NAD binding"/>
    <property type="evidence" value="ECO:0007669"/>
    <property type="project" value="InterPro"/>
</dbReference>
<evidence type="ECO:0000256" key="1">
    <source>
        <dbReference type="ARBA" id="ARBA00005854"/>
    </source>
</evidence>
<dbReference type="InterPro" id="IPR006139">
    <property type="entry name" value="D-isomer_2_OHA_DH_cat_dom"/>
</dbReference>
<organism evidence="7 8">
    <name type="scientific">Candidatus Beckwithbacteria bacterium RBG_13_42_9</name>
    <dbReference type="NCBI Taxonomy" id="1797457"/>
    <lineage>
        <taxon>Bacteria</taxon>
        <taxon>Candidatus Beckwithiibacteriota</taxon>
    </lineage>
</organism>
<evidence type="ECO:0000313" key="8">
    <source>
        <dbReference type="Proteomes" id="UP000177006"/>
    </source>
</evidence>
<gene>
    <name evidence="7" type="ORF">A2160_00205</name>
</gene>
<comment type="similarity">
    <text evidence="1 4">Belongs to the D-isomer specific 2-hydroxyacid dehydrogenase family.</text>
</comment>
<dbReference type="InterPro" id="IPR050418">
    <property type="entry name" value="D-iso_2-hydroxyacid_DH_PdxB"/>
</dbReference>
<dbReference type="Gene3D" id="3.40.50.720">
    <property type="entry name" value="NAD(P)-binding Rossmann-like Domain"/>
    <property type="match status" value="2"/>
</dbReference>
<dbReference type="PANTHER" id="PTHR43761">
    <property type="entry name" value="D-ISOMER SPECIFIC 2-HYDROXYACID DEHYDROGENASE FAMILY PROTEIN (AFU_ORTHOLOGUE AFUA_1G13630)"/>
    <property type="match status" value="1"/>
</dbReference>
<comment type="caution">
    <text evidence="7">The sequence shown here is derived from an EMBL/GenBank/DDBJ whole genome shotgun (WGS) entry which is preliminary data.</text>
</comment>
<feature type="domain" description="D-isomer specific 2-hydroxyacid dehydrogenase NAD-binding" evidence="6">
    <location>
        <begin position="121"/>
        <end position="274"/>
    </location>
</feature>
<dbReference type="Pfam" id="PF00389">
    <property type="entry name" value="2-Hacid_dh"/>
    <property type="match status" value="1"/>
</dbReference>
<name>A0A1F5E502_9BACT</name>
<evidence type="ECO:0000256" key="3">
    <source>
        <dbReference type="ARBA" id="ARBA00023027"/>
    </source>
</evidence>
<evidence type="ECO:0008006" key="9">
    <source>
        <dbReference type="Google" id="ProtNLM"/>
    </source>
</evidence>
<dbReference type="Proteomes" id="UP000177006">
    <property type="component" value="Unassembled WGS sequence"/>
</dbReference>
<dbReference type="SUPFAM" id="SSF51735">
    <property type="entry name" value="NAD(P)-binding Rossmann-fold domains"/>
    <property type="match status" value="1"/>
</dbReference>
<proteinExistence type="inferred from homology"/>